<dbReference type="EMBL" id="LR590481">
    <property type="protein sequence ID" value="VTQ92170.1"/>
    <property type="molecule type" value="Genomic_DNA"/>
</dbReference>
<comment type="subcellular location">
    <subcellularLocation>
        <location evidence="1">Cell membrane</location>
        <topology evidence="1">Multi-pass membrane protein</topology>
    </subcellularLocation>
</comment>
<proteinExistence type="predicted"/>
<dbReference type="KEGG" id="hhw:NCTC503_01915"/>
<dbReference type="AlphaFoldDB" id="A0A4U9RT20"/>
<accession>A0A4U9RT20</accession>
<organism evidence="8 9">
    <name type="scientific">Hathewaya histolytica</name>
    <name type="common">Clostridium histolyticum</name>
    <dbReference type="NCBI Taxonomy" id="1498"/>
    <lineage>
        <taxon>Bacteria</taxon>
        <taxon>Bacillati</taxon>
        <taxon>Bacillota</taxon>
        <taxon>Clostridia</taxon>
        <taxon>Eubacteriales</taxon>
        <taxon>Clostridiaceae</taxon>
        <taxon>Hathewaya</taxon>
    </lineage>
</organism>
<evidence type="ECO:0000256" key="3">
    <source>
        <dbReference type="ARBA" id="ARBA00022692"/>
    </source>
</evidence>
<evidence type="ECO:0000313" key="8">
    <source>
        <dbReference type="EMBL" id="VTQ92170.1"/>
    </source>
</evidence>
<feature type="transmembrane region" description="Helical" evidence="7">
    <location>
        <begin position="12"/>
        <end position="41"/>
    </location>
</feature>
<feature type="transmembrane region" description="Helical" evidence="7">
    <location>
        <begin position="126"/>
        <end position="145"/>
    </location>
</feature>
<dbReference type="Proteomes" id="UP000308489">
    <property type="component" value="Chromosome 1"/>
</dbReference>
<gene>
    <name evidence="8" type="ORF">NCTC503_01915</name>
</gene>
<keyword evidence="4 7" id="KW-1133">Transmembrane helix</keyword>
<keyword evidence="2" id="KW-1003">Cell membrane</keyword>
<evidence type="ECO:0000256" key="4">
    <source>
        <dbReference type="ARBA" id="ARBA00022989"/>
    </source>
</evidence>
<keyword evidence="3 7" id="KW-0812">Transmembrane</keyword>
<feature type="transmembrane region" description="Helical" evidence="7">
    <location>
        <begin position="96"/>
        <end position="114"/>
    </location>
</feature>
<dbReference type="InterPro" id="IPR010343">
    <property type="entry name" value="ArAE_1"/>
</dbReference>
<dbReference type="OrthoDB" id="1653617at2"/>
<sequence>MKKIGMRNIKTSLAVFISIMVLKLFKVSFPFYACIAAIITMEKTIYNSFKVGKNRIIGTTLGAIVGLLFVLILPGNTFLVAIGISVTIYLCDILGYNKSISIACIVFIAISSNLKGGNPFVYSGNRLLETFVGIIVAVIVNLIIYPPNLKKHIYDSSNRIHKDLILLCGEDFYNNNEERLQILYKHIKGLEESISSYEDEYRTYDKNLNLQKYEKAIDLFYKLYSHLNIIEHIKNNFKIPKETYDSIKDLITIPYKNIENEEDKELQIVFKYHMNQISKILHSLDEINML</sequence>
<keyword evidence="5 7" id="KW-0472">Membrane</keyword>
<evidence type="ECO:0000256" key="7">
    <source>
        <dbReference type="SAM" id="Phobius"/>
    </source>
</evidence>
<dbReference type="Pfam" id="PF06081">
    <property type="entry name" value="ArAE_1"/>
    <property type="match status" value="1"/>
</dbReference>
<evidence type="ECO:0000256" key="6">
    <source>
        <dbReference type="SAM" id="Coils"/>
    </source>
</evidence>
<dbReference type="PANTHER" id="PTHR30509">
    <property type="entry name" value="P-HYDROXYBENZOIC ACID EFFLUX PUMP SUBUNIT-RELATED"/>
    <property type="match status" value="1"/>
</dbReference>
<evidence type="ECO:0000256" key="1">
    <source>
        <dbReference type="ARBA" id="ARBA00004651"/>
    </source>
</evidence>
<evidence type="ECO:0000313" key="9">
    <source>
        <dbReference type="Proteomes" id="UP000308489"/>
    </source>
</evidence>
<evidence type="ECO:0000256" key="2">
    <source>
        <dbReference type="ARBA" id="ARBA00022475"/>
    </source>
</evidence>
<feature type="transmembrane region" description="Helical" evidence="7">
    <location>
        <begin position="61"/>
        <end position="84"/>
    </location>
</feature>
<protein>
    <submittedName>
        <fullName evidence="8">Putative transmembrane protein</fullName>
    </submittedName>
</protein>
<reference evidence="8 9" key="1">
    <citation type="submission" date="2019-05" db="EMBL/GenBank/DDBJ databases">
        <authorList>
            <consortium name="Pathogen Informatics"/>
        </authorList>
    </citation>
    <scope>NUCLEOTIDE SEQUENCE [LARGE SCALE GENOMIC DNA]</scope>
    <source>
        <strain evidence="8 9">NCTC503</strain>
    </source>
</reference>
<name>A0A4U9RT20_HATHI</name>
<evidence type="ECO:0000256" key="5">
    <source>
        <dbReference type="ARBA" id="ARBA00023136"/>
    </source>
</evidence>
<keyword evidence="6" id="KW-0175">Coiled coil</keyword>
<dbReference type="RefSeq" id="WP_138210507.1">
    <property type="nucleotide sequence ID" value="NZ_CBCSDB010000001.1"/>
</dbReference>
<dbReference type="PANTHER" id="PTHR30509:SF9">
    <property type="entry name" value="MULTIDRUG RESISTANCE PROTEIN MDTO"/>
    <property type="match status" value="1"/>
</dbReference>
<feature type="coiled-coil region" evidence="6">
    <location>
        <begin position="180"/>
        <end position="207"/>
    </location>
</feature>
<dbReference type="GO" id="GO:0005886">
    <property type="term" value="C:plasma membrane"/>
    <property type="evidence" value="ECO:0007669"/>
    <property type="project" value="UniProtKB-SubCell"/>
</dbReference>
<keyword evidence="9" id="KW-1185">Reference proteome</keyword>